<evidence type="ECO:0000256" key="3">
    <source>
        <dbReference type="ARBA" id="ARBA00023002"/>
    </source>
</evidence>
<dbReference type="GO" id="GO:0008652">
    <property type="term" value="P:amino acid biosynthetic process"/>
    <property type="evidence" value="ECO:0007669"/>
    <property type="project" value="UniProtKB-KW"/>
</dbReference>
<reference evidence="8 9" key="1">
    <citation type="journal article" date="2017" name="ISME J.">
        <title>Unveiling bifidobacterial biogeography across the mammalian branch of the tree of life.</title>
        <authorList>
            <person name="Milani C."/>
            <person name="Mangifesta M."/>
            <person name="Mancabelli L."/>
            <person name="Lugli G.A."/>
            <person name="James K."/>
            <person name="Duranti S."/>
            <person name="Turroni F."/>
            <person name="Ferrario C."/>
            <person name="Ossiprandi M.C."/>
            <person name="van Sinderen D."/>
            <person name="Ventura M."/>
        </authorList>
    </citation>
    <scope>NUCLEOTIDE SEQUENCE [LARGE SCALE GENOMIC DNA]</scope>
    <source>
        <strain evidence="8 9">70</strain>
    </source>
</reference>
<dbReference type="InterPro" id="IPR029752">
    <property type="entry name" value="D-isomer_DH_CS1"/>
</dbReference>
<dbReference type="Pfam" id="PF02826">
    <property type="entry name" value="2-Hacid_dh_C"/>
    <property type="match status" value="1"/>
</dbReference>
<name>A0A2A2EMX2_9BIFI</name>
<organism evidence="8 9">
    <name type="scientific">Bifidobacterium italicum</name>
    <dbReference type="NCBI Taxonomy" id="1960968"/>
    <lineage>
        <taxon>Bacteria</taxon>
        <taxon>Bacillati</taxon>
        <taxon>Actinomycetota</taxon>
        <taxon>Actinomycetes</taxon>
        <taxon>Bifidobacteriales</taxon>
        <taxon>Bifidobacteriaceae</taxon>
        <taxon>Bifidobacterium</taxon>
    </lineage>
</organism>
<dbReference type="GO" id="GO:0016616">
    <property type="term" value="F:oxidoreductase activity, acting on the CH-OH group of donors, NAD or NADP as acceptor"/>
    <property type="evidence" value="ECO:0007669"/>
    <property type="project" value="InterPro"/>
</dbReference>
<dbReference type="PROSITE" id="PS00065">
    <property type="entry name" value="D_2_HYDROXYACID_DH_1"/>
    <property type="match status" value="1"/>
</dbReference>
<evidence type="ECO:0000256" key="5">
    <source>
        <dbReference type="RuleBase" id="RU003719"/>
    </source>
</evidence>
<dbReference type="AlphaFoldDB" id="A0A2A2EMX2"/>
<dbReference type="InterPro" id="IPR006139">
    <property type="entry name" value="D-isomer_2_OHA_DH_cat_dom"/>
</dbReference>
<dbReference type="PROSITE" id="PS00670">
    <property type="entry name" value="D_2_HYDROXYACID_DH_2"/>
    <property type="match status" value="1"/>
</dbReference>
<dbReference type="SUPFAM" id="SSF51735">
    <property type="entry name" value="NAD(P)-binding Rossmann-fold domains"/>
    <property type="match status" value="1"/>
</dbReference>
<evidence type="ECO:0000313" key="8">
    <source>
        <dbReference type="EMBL" id="PAU70156.1"/>
    </source>
</evidence>
<dbReference type="InterPro" id="IPR050857">
    <property type="entry name" value="D-2-hydroxyacid_DH"/>
</dbReference>
<dbReference type="GO" id="GO:0051287">
    <property type="term" value="F:NAD binding"/>
    <property type="evidence" value="ECO:0007669"/>
    <property type="project" value="InterPro"/>
</dbReference>
<evidence type="ECO:0000256" key="2">
    <source>
        <dbReference type="ARBA" id="ARBA00022605"/>
    </source>
</evidence>
<keyword evidence="3 5" id="KW-0560">Oxidoreductase</keyword>
<feature type="domain" description="D-isomer specific 2-hydroxyacid dehydrogenase catalytic" evidence="6">
    <location>
        <begin position="82"/>
        <end position="374"/>
    </location>
</feature>
<evidence type="ECO:0000313" key="9">
    <source>
        <dbReference type="Proteomes" id="UP000217986"/>
    </source>
</evidence>
<keyword evidence="4" id="KW-0520">NAD</keyword>
<dbReference type="InterPro" id="IPR006140">
    <property type="entry name" value="D-isomer_DH_NAD-bd"/>
</dbReference>
<dbReference type="Gene3D" id="3.40.50.720">
    <property type="entry name" value="NAD(P)-binding Rossmann-like Domain"/>
    <property type="match status" value="2"/>
</dbReference>
<gene>
    <name evidence="8" type="ORF">B1400_0127</name>
</gene>
<proteinExistence type="inferred from homology"/>
<comment type="caution">
    <text evidence="8">The sequence shown here is derived from an EMBL/GenBank/DDBJ whole genome shotgun (WGS) entry which is preliminary data.</text>
</comment>
<keyword evidence="9" id="KW-1185">Reference proteome</keyword>
<comment type="similarity">
    <text evidence="1 5">Belongs to the D-isomer specific 2-hydroxyacid dehydrogenase family.</text>
</comment>
<dbReference type="Proteomes" id="UP000217986">
    <property type="component" value="Unassembled WGS sequence"/>
</dbReference>
<dbReference type="InterPro" id="IPR029753">
    <property type="entry name" value="D-isomer_DH_CS"/>
</dbReference>
<feature type="domain" description="D-isomer specific 2-hydroxyacid dehydrogenase NAD-binding" evidence="7">
    <location>
        <begin position="169"/>
        <end position="343"/>
    </location>
</feature>
<evidence type="ECO:0000259" key="7">
    <source>
        <dbReference type="Pfam" id="PF02826"/>
    </source>
</evidence>
<evidence type="ECO:0000256" key="4">
    <source>
        <dbReference type="ARBA" id="ARBA00023027"/>
    </source>
</evidence>
<dbReference type="CDD" id="cd12169">
    <property type="entry name" value="PGDH_like_1"/>
    <property type="match status" value="1"/>
</dbReference>
<evidence type="ECO:0000256" key="1">
    <source>
        <dbReference type="ARBA" id="ARBA00005854"/>
    </source>
</evidence>
<dbReference type="PANTHER" id="PTHR42789">
    <property type="entry name" value="D-ISOMER SPECIFIC 2-HYDROXYACID DEHYDROGENASE FAMILY PROTEIN (AFU_ORTHOLOGUE AFUA_6G10090)"/>
    <property type="match status" value="1"/>
</dbReference>
<keyword evidence="2" id="KW-0028">Amino-acid biosynthesis</keyword>
<sequence>MTEHIEPTEPAHAAAFGASAPACRTAPPAAASSDPDVAAVSVGPTLPESAAARPDLPLLAIPCVFEDMVAPLKAALPMLDGIARVRMFEDYTLDEDTFVERAQGAEAVIVIGVHISDDMLRRLAKTVRCLAFGGTGVASYVNFDLARELGVRICNVRHYGDAAVAEFTFALILELARRVGDLDRELRAGDWDGVSSVELAGKTLAIVGFGGIGQTVARIARGFGMDVTVWDSGRGPRERYTEHDVTPIADMKALFAGADVVSIHMPLVDGTRGMIGDAELDALRPGTMFVNTARAEIIAPGALVRRLERGDVPAALDVYYQEPLPTDSPLLAIDGLVLTPHVAWRSDGANRNLTRQCVEDITAYFTGGKKNVVVDPEAA</sequence>
<evidence type="ECO:0000259" key="6">
    <source>
        <dbReference type="Pfam" id="PF00389"/>
    </source>
</evidence>
<dbReference type="SUPFAM" id="SSF52283">
    <property type="entry name" value="Formate/glycerate dehydrogenase catalytic domain-like"/>
    <property type="match status" value="1"/>
</dbReference>
<accession>A0A2A2EMX2</accession>
<dbReference type="OrthoDB" id="4324715at2"/>
<dbReference type="InterPro" id="IPR036291">
    <property type="entry name" value="NAD(P)-bd_dom_sf"/>
</dbReference>
<dbReference type="EMBL" id="MVOG01000003">
    <property type="protein sequence ID" value="PAU70156.1"/>
    <property type="molecule type" value="Genomic_DNA"/>
</dbReference>
<protein>
    <submittedName>
        <fullName evidence="8">2-hydroxyacid dehydrogenase</fullName>
    </submittedName>
</protein>
<dbReference type="PANTHER" id="PTHR42789:SF1">
    <property type="entry name" value="D-ISOMER SPECIFIC 2-HYDROXYACID DEHYDROGENASE FAMILY PROTEIN (AFU_ORTHOLOGUE AFUA_6G10090)"/>
    <property type="match status" value="1"/>
</dbReference>
<dbReference type="Pfam" id="PF00389">
    <property type="entry name" value="2-Hacid_dh"/>
    <property type="match status" value="1"/>
</dbReference>